<evidence type="ECO:0000313" key="2">
    <source>
        <dbReference type="Proteomes" id="UP000242864"/>
    </source>
</evidence>
<protein>
    <recommendedName>
        <fullName evidence="3">Rho termination factor N-terminal domain-containing protein</fullName>
    </recommendedName>
</protein>
<accession>A0AAC9WIW6</accession>
<dbReference type="KEGG" id="slz:B5P37_04165"/>
<reference evidence="1 2" key="1">
    <citation type="submission" date="2017-04" db="EMBL/GenBank/DDBJ databases">
        <authorList>
            <person name="Veseli I.A."/>
            <person name="Tang C."/>
            <person name="Pombert J.-F."/>
        </authorList>
    </citation>
    <scope>NUCLEOTIDE SEQUENCE [LARGE SCALE GENOMIC DNA]</scope>
    <source>
        <strain evidence="1 2">ATCC 700373</strain>
    </source>
</reference>
<keyword evidence="2" id="KW-1185">Reference proteome</keyword>
<evidence type="ECO:0000313" key="1">
    <source>
        <dbReference type="EMBL" id="ARJ50565.1"/>
    </source>
</evidence>
<dbReference type="EMBL" id="CP020773">
    <property type="protein sequence ID" value="ARJ50565.1"/>
    <property type="molecule type" value="Genomic_DNA"/>
</dbReference>
<sequence length="378" mass="44136">MTYKDDEIENGSMDFPLEWTDFSFDQSEVFSETSIVTLMNNYKIKDIKALCKKHGIKGYSSMNKAEMLEHFILELVTPEYIYEEMMKMSDLQKLLLFIAADIDLIQRGVITAIEVPDTFLMFKRRLSPDPEAEVEVIVPDEIVDLVLNVIQKNSAFRKIAEAYRMVTASANLYGVLTLKQLQVIYETYLGEQMQLIKIEKWLNDIHLVNPDFKAYRVVNGLIVSTGIQLEDMELVDYISHAIYYMPKTKAELLAYEDTFFGIEEALQYELMDWFLSHIDDSRVLGLHVSQFVTEVLLLLKHLPDKNVITPIIQDFVEQGFLKKSQEQKVIEKFEAVYQTMPNWFYHGYTYDAYQKLGQKDNKGVNNVIDFYQYLQNKK</sequence>
<proteinExistence type="predicted"/>
<evidence type="ECO:0008006" key="3">
    <source>
        <dbReference type="Google" id="ProtNLM"/>
    </source>
</evidence>
<dbReference type="Proteomes" id="UP000242864">
    <property type="component" value="Chromosome"/>
</dbReference>
<dbReference type="RefSeq" id="WP_085237043.1">
    <property type="nucleotide sequence ID" value="NZ_CP020773.1"/>
</dbReference>
<name>A0AAC9WIW6_9STAP</name>
<organism evidence="1 2">
    <name type="scientific">Staphylococcus lutrae</name>
    <dbReference type="NCBI Taxonomy" id="155085"/>
    <lineage>
        <taxon>Bacteria</taxon>
        <taxon>Bacillati</taxon>
        <taxon>Bacillota</taxon>
        <taxon>Bacilli</taxon>
        <taxon>Bacillales</taxon>
        <taxon>Staphylococcaceae</taxon>
        <taxon>Staphylococcus</taxon>
    </lineage>
</organism>
<gene>
    <name evidence="1" type="ORF">B5P37_04165</name>
</gene>
<dbReference type="AlphaFoldDB" id="A0AAC9WIW6"/>